<accession>A0AAN8HP98</accession>
<proteinExistence type="predicted"/>
<organism evidence="1 2">
    <name type="scientific">Champsocephalus gunnari</name>
    <name type="common">Mackerel icefish</name>
    <dbReference type="NCBI Taxonomy" id="52237"/>
    <lineage>
        <taxon>Eukaryota</taxon>
        <taxon>Metazoa</taxon>
        <taxon>Chordata</taxon>
        <taxon>Craniata</taxon>
        <taxon>Vertebrata</taxon>
        <taxon>Euteleostomi</taxon>
        <taxon>Actinopterygii</taxon>
        <taxon>Neopterygii</taxon>
        <taxon>Teleostei</taxon>
        <taxon>Neoteleostei</taxon>
        <taxon>Acanthomorphata</taxon>
        <taxon>Eupercaria</taxon>
        <taxon>Perciformes</taxon>
        <taxon>Notothenioidei</taxon>
        <taxon>Channichthyidae</taxon>
        <taxon>Champsocephalus</taxon>
    </lineage>
</organism>
<gene>
    <name evidence="1" type="ORF">CgunFtcFv8_019873</name>
</gene>
<evidence type="ECO:0000313" key="2">
    <source>
        <dbReference type="Proteomes" id="UP001331515"/>
    </source>
</evidence>
<evidence type="ECO:0000313" key="1">
    <source>
        <dbReference type="EMBL" id="KAK5922627.1"/>
    </source>
</evidence>
<keyword evidence="2" id="KW-1185">Reference proteome</keyword>
<name>A0AAN8HP98_CHAGU</name>
<comment type="caution">
    <text evidence="1">The sequence shown here is derived from an EMBL/GenBank/DDBJ whole genome shotgun (WGS) entry which is preliminary data.</text>
</comment>
<dbReference type="Proteomes" id="UP001331515">
    <property type="component" value="Unassembled WGS sequence"/>
</dbReference>
<dbReference type="EMBL" id="JAURVH010001522">
    <property type="protein sequence ID" value="KAK5922627.1"/>
    <property type="molecule type" value="Genomic_DNA"/>
</dbReference>
<dbReference type="AlphaFoldDB" id="A0AAN8HP98"/>
<protein>
    <submittedName>
        <fullName evidence="1">Uncharacterized protein</fullName>
    </submittedName>
</protein>
<reference evidence="1 2" key="1">
    <citation type="journal article" date="2023" name="Mol. Biol. Evol.">
        <title>Genomics of Secondarily Temperate Adaptation in the Only Non-Antarctic Icefish.</title>
        <authorList>
            <person name="Rivera-Colon A.G."/>
            <person name="Rayamajhi N."/>
            <person name="Minhas B.F."/>
            <person name="Madrigal G."/>
            <person name="Bilyk K.T."/>
            <person name="Yoon V."/>
            <person name="Hune M."/>
            <person name="Gregory S."/>
            <person name="Cheng C.H.C."/>
            <person name="Catchen J.M."/>
        </authorList>
    </citation>
    <scope>NUCLEOTIDE SEQUENCE [LARGE SCALE GENOMIC DNA]</scope>
    <source>
        <tissue evidence="1">White muscle</tissue>
    </source>
</reference>
<sequence>MRMEESQIDGRMERESLFPVSEQTHCDSSVLLDCYDALRGVREDRSGEISGVTRGAEMQPSCQALSTACTRATEGHVEN</sequence>